<proteinExistence type="inferred from homology"/>
<evidence type="ECO:0000313" key="7">
    <source>
        <dbReference type="EMBL" id="UOD49856.1"/>
    </source>
</evidence>
<dbReference type="Pfam" id="PF00389">
    <property type="entry name" value="2-Hacid_dh"/>
    <property type="match status" value="1"/>
</dbReference>
<evidence type="ECO:0000259" key="6">
    <source>
        <dbReference type="Pfam" id="PF02826"/>
    </source>
</evidence>
<reference evidence="7 8" key="1">
    <citation type="submission" date="2020-11" db="EMBL/GenBank/DDBJ databases">
        <title>Algicoccus daihaiensis sp.nov., isolated from Daihai Lake in Inner Mongolia.</title>
        <authorList>
            <person name="Kai J."/>
        </authorList>
    </citation>
    <scope>NUCLEOTIDE SEQUENCE [LARGE SCALE GENOMIC DNA]</scope>
    <source>
        <strain evidence="8">f23</strain>
    </source>
</reference>
<dbReference type="PROSITE" id="PS00065">
    <property type="entry name" value="D_2_HYDROXYACID_DH_1"/>
    <property type="match status" value="1"/>
</dbReference>
<dbReference type="PROSITE" id="PS00670">
    <property type="entry name" value="D_2_HYDROXYACID_DH_2"/>
    <property type="match status" value="1"/>
</dbReference>
<comment type="similarity">
    <text evidence="1 4">Belongs to the D-isomer specific 2-hydroxyacid dehydrogenase family.</text>
</comment>
<evidence type="ECO:0000256" key="3">
    <source>
        <dbReference type="ARBA" id="ARBA00023027"/>
    </source>
</evidence>
<evidence type="ECO:0000313" key="8">
    <source>
        <dbReference type="Proteomes" id="UP000831607"/>
    </source>
</evidence>
<protein>
    <submittedName>
        <fullName evidence="7">Hydroxyacid dehydrogenase</fullName>
    </submittedName>
</protein>
<evidence type="ECO:0000256" key="1">
    <source>
        <dbReference type="ARBA" id="ARBA00005854"/>
    </source>
</evidence>
<accession>A0ABY4AJL7</accession>
<dbReference type="InterPro" id="IPR029752">
    <property type="entry name" value="D-isomer_DH_CS1"/>
</dbReference>
<dbReference type="Gene3D" id="3.40.50.720">
    <property type="entry name" value="NAD(P)-binding Rossmann-like Domain"/>
    <property type="match status" value="2"/>
</dbReference>
<name>A0ABY4AJL7_9BURK</name>
<dbReference type="RefSeq" id="WP_243478102.1">
    <property type="nucleotide sequence ID" value="NZ_CP063982.1"/>
</dbReference>
<dbReference type="EMBL" id="CP063982">
    <property type="protein sequence ID" value="UOD49856.1"/>
    <property type="molecule type" value="Genomic_DNA"/>
</dbReference>
<feature type="domain" description="D-isomer specific 2-hydroxyacid dehydrogenase NAD-binding" evidence="6">
    <location>
        <begin position="117"/>
        <end position="293"/>
    </location>
</feature>
<dbReference type="InterPro" id="IPR006140">
    <property type="entry name" value="D-isomer_DH_NAD-bd"/>
</dbReference>
<gene>
    <name evidence="7" type="ORF">DHf2319_10440</name>
</gene>
<dbReference type="CDD" id="cd12173">
    <property type="entry name" value="PGDH_4"/>
    <property type="match status" value="1"/>
</dbReference>
<keyword evidence="2 4" id="KW-0560">Oxidoreductase</keyword>
<evidence type="ECO:0000256" key="4">
    <source>
        <dbReference type="RuleBase" id="RU003719"/>
    </source>
</evidence>
<feature type="domain" description="D-isomer specific 2-hydroxyacid dehydrogenase catalytic" evidence="5">
    <location>
        <begin position="42"/>
        <end position="319"/>
    </location>
</feature>
<dbReference type="SUPFAM" id="SSF51735">
    <property type="entry name" value="NAD(P)-binding Rossmann-fold domains"/>
    <property type="match status" value="1"/>
</dbReference>
<evidence type="ECO:0000256" key="2">
    <source>
        <dbReference type="ARBA" id="ARBA00023002"/>
    </source>
</evidence>
<organism evidence="7 8">
    <name type="scientific">Orrella daihaiensis</name>
    <dbReference type="NCBI Taxonomy" id="2782176"/>
    <lineage>
        <taxon>Bacteria</taxon>
        <taxon>Pseudomonadati</taxon>
        <taxon>Pseudomonadota</taxon>
        <taxon>Betaproteobacteria</taxon>
        <taxon>Burkholderiales</taxon>
        <taxon>Alcaligenaceae</taxon>
        <taxon>Orrella</taxon>
    </lineage>
</organism>
<dbReference type="SUPFAM" id="SSF52283">
    <property type="entry name" value="Formate/glycerate dehydrogenase catalytic domain-like"/>
    <property type="match status" value="1"/>
</dbReference>
<dbReference type="PANTHER" id="PTHR42938">
    <property type="entry name" value="FORMATE DEHYDROGENASE 1"/>
    <property type="match status" value="1"/>
</dbReference>
<dbReference type="InterPro" id="IPR006139">
    <property type="entry name" value="D-isomer_2_OHA_DH_cat_dom"/>
</dbReference>
<dbReference type="InterPro" id="IPR029753">
    <property type="entry name" value="D-isomer_DH_CS"/>
</dbReference>
<evidence type="ECO:0000259" key="5">
    <source>
        <dbReference type="Pfam" id="PF00389"/>
    </source>
</evidence>
<keyword evidence="8" id="KW-1185">Reference proteome</keyword>
<dbReference type="PANTHER" id="PTHR42938:SF47">
    <property type="entry name" value="HYDROXYPYRUVATE REDUCTASE"/>
    <property type="match status" value="1"/>
</dbReference>
<dbReference type="Proteomes" id="UP000831607">
    <property type="component" value="Chromosome"/>
</dbReference>
<keyword evidence="3" id="KW-0520">NAD</keyword>
<dbReference type="Pfam" id="PF02826">
    <property type="entry name" value="2-Hacid_dh_C"/>
    <property type="match status" value="1"/>
</dbReference>
<sequence length="349" mass="38221">MQAQLVRFNFWLDPVFDQIVQANPHIKQTLCQFEDADEQSWAVMAKAHAYHICAARDEVPPQWQVTSEFLARTPELLCVSSSGAGFDPVDVAACTKHGVLVLNQSGCNSNSVAEHTFALLLALRHRVGESERVMRSGNYGSREDLMGNEIQGLTLGIVGVGNIGSRVAEIARVFGMQVLGCDPYVDRQELVRRGVEPVGLDELINRSDVVTLHCPRNHETLNLFNAERFAQMRSGAIFLSTARGGIHDEDALADALATGHLSGAGLDVWTVEPPAADNPLLTMENVVATYHTAGVTHEARRNAARMGAEQLCNLFTPGRAPTRPPRLINPEAWPLFEKRFARFMSGSGI</sequence>
<dbReference type="InterPro" id="IPR036291">
    <property type="entry name" value="NAD(P)-bd_dom_sf"/>
</dbReference>